<accession>A0A7X5VKX0</accession>
<reference evidence="1 2" key="1">
    <citation type="submission" date="2020-03" db="EMBL/GenBank/DDBJ databases">
        <title>Sequencing the genomes of 1000 actinobacteria strains.</title>
        <authorList>
            <person name="Klenk H.-P."/>
        </authorList>
    </citation>
    <scope>NUCLEOTIDE SEQUENCE [LARGE SCALE GENOMIC DNA]</scope>
    <source>
        <strain evidence="1 2">DSM 45490</strain>
    </source>
</reference>
<dbReference type="Proteomes" id="UP000555407">
    <property type="component" value="Unassembled WGS sequence"/>
</dbReference>
<comment type="caution">
    <text evidence="1">The sequence shown here is derived from an EMBL/GenBank/DDBJ whole genome shotgun (WGS) entry which is preliminary data.</text>
</comment>
<protein>
    <submittedName>
        <fullName evidence="1">Uncharacterized protein</fullName>
    </submittedName>
</protein>
<proteinExistence type="predicted"/>
<keyword evidence="2" id="KW-1185">Reference proteome</keyword>
<evidence type="ECO:0000313" key="1">
    <source>
        <dbReference type="EMBL" id="NIK61973.1"/>
    </source>
</evidence>
<gene>
    <name evidence="1" type="ORF">BJY22_007690</name>
</gene>
<organism evidence="1 2">
    <name type="scientific">Kribbella shirazensis</name>
    <dbReference type="NCBI Taxonomy" id="1105143"/>
    <lineage>
        <taxon>Bacteria</taxon>
        <taxon>Bacillati</taxon>
        <taxon>Actinomycetota</taxon>
        <taxon>Actinomycetes</taxon>
        <taxon>Propionibacteriales</taxon>
        <taxon>Kribbellaceae</taxon>
        <taxon>Kribbella</taxon>
    </lineage>
</organism>
<evidence type="ECO:0000313" key="2">
    <source>
        <dbReference type="Proteomes" id="UP000555407"/>
    </source>
</evidence>
<sequence length="105" mass="11216">MDDLMVNVDRLFAAQLSADVPPGAAAPVQVPAGIVSYQAVRTGTDTLLTITAFRSAELLERAQQGAAAIRESLADFEVEEIETFSGEVAISRVSEDLLTPVRPRT</sequence>
<dbReference type="RefSeq" id="WP_167216832.1">
    <property type="nucleotide sequence ID" value="NZ_JAASRO010000001.1"/>
</dbReference>
<name>A0A7X5VKX0_9ACTN</name>
<dbReference type="EMBL" id="JAASRO010000001">
    <property type="protein sequence ID" value="NIK61973.1"/>
    <property type="molecule type" value="Genomic_DNA"/>
</dbReference>
<dbReference type="AlphaFoldDB" id="A0A7X5VKX0"/>